<gene>
    <name evidence="4" type="primary">pckG_3</name>
    <name evidence="4" type="ORF">AW09_002575</name>
</gene>
<keyword evidence="2" id="KW-0210">Decarboxylase</keyword>
<name>A0A080LUN2_9PROT</name>
<reference evidence="4 5" key="1">
    <citation type="submission" date="2014-02" db="EMBL/GenBank/DDBJ databases">
        <title>Expanding our view of genomic diversity in Candidatus Accumulibacter clades.</title>
        <authorList>
            <person name="Skennerton C.T."/>
            <person name="Barr J.J."/>
            <person name="Slater F.R."/>
            <person name="Bond P.L."/>
            <person name="Tyson G.W."/>
        </authorList>
    </citation>
    <scope>NUCLEOTIDE SEQUENCE [LARGE SCALE GENOMIC DNA]</scope>
    <source>
        <strain evidence="5">BA-91</strain>
    </source>
</reference>
<accession>A0A080LUN2</accession>
<dbReference type="PANTHER" id="PTHR11561:SF0">
    <property type="entry name" value="PHOSPHOENOLPYRUVATE CARBOXYKINASE [GTP]-RELATED"/>
    <property type="match status" value="1"/>
</dbReference>
<dbReference type="GO" id="GO:0042594">
    <property type="term" value="P:response to starvation"/>
    <property type="evidence" value="ECO:0007669"/>
    <property type="project" value="TreeGrafter"/>
</dbReference>
<dbReference type="GO" id="GO:0006107">
    <property type="term" value="P:oxaloacetate metabolic process"/>
    <property type="evidence" value="ECO:0007669"/>
    <property type="project" value="TreeGrafter"/>
</dbReference>
<dbReference type="GO" id="GO:0016301">
    <property type="term" value="F:kinase activity"/>
    <property type="evidence" value="ECO:0007669"/>
    <property type="project" value="UniProtKB-KW"/>
</dbReference>
<dbReference type="Gene3D" id="3.90.228.20">
    <property type="match status" value="1"/>
</dbReference>
<evidence type="ECO:0000313" key="4">
    <source>
        <dbReference type="EMBL" id="KFB72238.1"/>
    </source>
</evidence>
<protein>
    <submittedName>
        <fullName evidence="4">Phosphoenolpyruvate carboxykinase [GTP]</fullName>
        <ecNumber evidence="4">4.1.1.32</ecNumber>
    </submittedName>
</protein>
<keyword evidence="4" id="KW-0456">Lyase</keyword>
<dbReference type="Proteomes" id="UP000020077">
    <property type="component" value="Unassembled WGS sequence"/>
</dbReference>
<dbReference type="GO" id="GO:0006094">
    <property type="term" value="P:gluconeogenesis"/>
    <property type="evidence" value="ECO:0007669"/>
    <property type="project" value="UniProtKB-KW"/>
</dbReference>
<evidence type="ECO:0000313" key="5">
    <source>
        <dbReference type="Proteomes" id="UP000020077"/>
    </source>
</evidence>
<dbReference type="InterPro" id="IPR013035">
    <property type="entry name" value="PEP_carboxykinase_C"/>
</dbReference>
<dbReference type="PANTHER" id="PTHR11561">
    <property type="entry name" value="PHOSPHOENOLPYRUVATE CARBOXYKINASE"/>
    <property type="match status" value="1"/>
</dbReference>
<dbReference type="GO" id="GO:0005525">
    <property type="term" value="F:GTP binding"/>
    <property type="evidence" value="ECO:0007669"/>
    <property type="project" value="InterPro"/>
</dbReference>
<dbReference type="AlphaFoldDB" id="A0A080LUN2"/>
<feature type="domain" description="Phosphoenolpyruvate carboxykinase C-terminal P-loop" evidence="3">
    <location>
        <begin position="2"/>
        <end position="192"/>
    </location>
</feature>
<dbReference type="InterPro" id="IPR035077">
    <property type="entry name" value="PEP_carboxykinase_GTP_C"/>
</dbReference>
<dbReference type="EMBL" id="JDVG02000419">
    <property type="protein sequence ID" value="KFB72238.1"/>
    <property type="molecule type" value="Genomic_DNA"/>
</dbReference>
<sequence>MPISAFLFGGRRASTVPLVCQTLDWEHGVYAAATLGSETTAAAFGQQGVVRRDPFAMLPFCGYHMADYYSHWLKMGSAADTPVPIFMVNWFRMNEKGEFAWPGFGDNARVLKWIIERCEGKAAARQTILGSMPNYEDIDWSGTEFSREEFAGVTSLDKEAWLSELEGVKDWFAKMGDKMPAQLVDIRDKFEKAFQAA</sequence>
<keyword evidence="1" id="KW-0312">Gluconeogenesis</keyword>
<evidence type="ECO:0000256" key="2">
    <source>
        <dbReference type="ARBA" id="ARBA00022793"/>
    </source>
</evidence>
<dbReference type="SUPFAM" id="SSF53795">
    <property type="entry name" value="PEP carboxykinase-like"/>
    <property type="match status" value="1"/>
</dbReference>
<dbReference type="GO" id="GO:0019543">
    <property type="term" value="P:propionate catabolic process"/>
    <property type="evidence" value="ECO:0007669"/>
    <property type="project" value="TreeGrafter"/>
</dbReference>
<dbReference type="EC" id="4.1.1.32" evidence="4"/>
<dbReference type="GO" id="GO:0046327">
    <property type="term" value="P:glycerol biosynthetic process from pyruvate"/>
    <property type="evidence" value="ECO:0007669"/>
    <property type="project" value="TreeGrafter"/>
</dbReference>
<dbReference type="GO" id="GO:0030145">
    <property type="term" value="F:manganese ion binding"/>
    <property type="evidence" value="ECO:0007669"/>
    <property type="project" value="TreeGrafter"/>
</dbReference>
<evidence type="ECO:0000259" key="3">
    <source>
        <dbReference type="Pfam" id="PF00821"/>
    </source>
</evidence>
<dbReference type="GO" id="GO:0004613">
    <property type="term" value="F:phosphoenolpyruvate carboxykinase (GTP) activity"/>
    <property type="evidence" value="ECO:0007669"/>
    <property type="project" value="UniProtKB-EC"/>
</dbReference>
<organism evidence="4 5">
    <name type="scientific">Candidatus Accumulibacter phosphatis</name>
    <dbReference type="NCBI Taxonomy" id="327160"/>
    <lineage>
        <taxon>Bacteria</taxon>
        <taxon>Pseudomonadati</taxon>
        <taxon>Pseudomonadota</taxon>
        <taxon>Betaproteobacteria</taxon>
        <taxon>Candidatus Accumulibacter</taxon>
    </lineage>
</organism>
<dbReference type="GO" id="GO:0005829">
    <property type="term" value="C:cytosol"/>
    <property type="evidence" value="ECO:0007669"/>
    <property type="project" value="TreeGrafter"/>
</dbReference>
<dbReference type="GO" id="GO:0071333">
    <property type="term" value="P:cellular response to glucose stimulus"/>
    <property type="evidence" value="ECO:0007669"/>
    <property type="project" value="TreeGrafter"/>
</dbReference>
<keyword evidence="4" id="KW-0808">Transferase</keyword>
<dbReference type="GO" id="GO:0033993">
    <property type="term" value="P:response to lipid"/>
    <property type="evidence" value="ECO:0007669"/>
    <property type="project" value="TreeGrafter"/>
</dbReference>
<dbReference type="InterPro" id="IPR008209">
    <property type="entry name" value="PEP_carboxykinase_GTP"/>
</dbReference>
<keyword evidence="4" id="KW-0418">Kinase</keyword>
<comment type="caution">
    <text evidence="4">The sequence shown here is derived from an EMBL/GenBank/DDBJ whole genome shotgun (WGS) entry which is preliminary data.</text>
</comment>
<evidence type="ECO:0000256" key="1">
    <source>
        <dbReference type="ARBA" id="ARBA00022432"/>
    </source>
</evidence>
<dbReference type="Pfam" id="PF00821">
    <property type="entry name" value="PEPCK_GTP"/>
    <property type="match status" value="1"/>
</dbReference>
<keyword evidence="4" id="KW-0670">Pyruvate</keyword>
<proteinExistence type="predicted"/>